<proteinExistence type="inferred from homology"/>
<evidence type="ECO:0000256" key="3">
    <source>
        <dbReference type="ARBA" id="ARBA00022729"/>
    </source>
</evidence>
<evidence type="ECO:0000256" key="1">
    <source>
        <dbReference type="ARBA" id="ARBA00007257"/>
    </source>
</evidence>
<dbReference type="RefSeq" id="WP_349054415.1">
    <property type="nucleotide sequence ID" value="NZ_JBBNPS010000023.1"/>
</dbReference>
<organism evidence="7 8">
    <name type="scientific">Aedoeadaptatus acetigenes</name>
    <dbReference type="NCBI Taxonomy" id="2981723"/>
    <lineage>
        <taxon>Bacteria</taxon>
        <taxon>Bacillati</taxon>
        <taxon>Bacillota</taxon>
        <taxon>Tissierellia</taxon>
        <taxon>Tissierellales</taxon>
        <taxon>Peptoniphilaceae</taxon>
        <taxon>Aedoeadaptatus</taxon>
    </lineage>
</organism>
<protein>
    <submittedName>
        <fullName evidence="7">SpaA isopeptide-forming pilin-related protein</fullName>
    </submittedName>
</protein>
<comment type="similarity">
    <text evidence="1">Belongs to the serine-aspartate repeat-containing protein (SDr) family.</text>
</comment>
<feature type="domain" description="SpaA-like prealbumin fold" evidence="6">
    <location>
        <begin position="294"/>
        <end position="387"/>
    </location>
</feature>
<dbReference type="SUPFAM" id="SSF49478">
    <property type="entry name" value="Cna protein B-type domain"/>
    <property type="match status" value="2"/>
</dbReference>
<accession>A0ABV1J824</accession>
<keyword evidence="3 5" id="KW-0732">Signal</keyword>
<feature type="signal peptide" evidence="5">
    <location>
        <begin position="1"/>
        <end position="33"/>
    </location>
</feature>
<dbReference type="InterPro" id="IPR041033">
    <property type="entry name" value="SpaA_PFL_dom_1"/>
</dbReference>
<gene>
    <name evidence="7" type="ORF">AAA081_07335</name>
</gene>
<evidence type="ECO:0000256" key="4">
    <source>
        <dbReference type="SAM" id="MobiDB-lite"/>
    </source>
</evidence>
<feature type="chain" id="PRO_5046789027" evidence="5">
    <location>
        <begin position="34"/>
        <end position="459"/>
    </location>
</feature>
<evidence type="ECO:0000259" key="6">
    <source>
        <dbReference type="Pfam" id="PF17802"/>
    </source>
</evidence>
<feature type="domain" description="SpaA-like prealbumin fold" evidence="6">
    <location>
        <begin position="194"/>
        <end position="287"/>
    </location>
</feature>
<keyword evidence="8" id="KW-1185">Reference proteome</keyword>
<dbReference type="InterPro" id="IPR013783">
    <property type="entry name" value="Ig-like_fold"/>
</dbReference>
<keyword evidence="2" id="KW-0964">Secreted</keyword>
<reference evidence="7 8" key="1">
    <citation type="submission" date="2024-04" db="EMBL/GenBank/DDBJ databases">
        <title>Human intestinal bacterial collection.</title>
        <authorList>
            <person name="Pauvert C."/>
            <person name="Hitch T.C.A."/>
            <person name="Clavel T."/>
        </authorList>
    </citation>
    <scope>NUCLEOTIDE SEQUENCE [LARGE SCALE GENOMIC DNA]</scope>
    <source>
        <strain evidence="7 8">CLA-SR-H026</strain>
    </source>
</reference>
<evidence type="ECO:0000256" key="2">
    <source>
        <dbReference type="ARBA" id="ARBA00022525"/>
    </source>
</evidence>
<feature type="compositionally biased region" description="Pro residues" evidence="4">
    <location>
        <begin position="390"/>
        <end position="401"/>
    </location>
</feature>
<dbReference type="PANTHER" id="PTHR36108">
    <property type="entry name" value="COLOSSIN-B-RELATED"/>
    <property type="match status" value="1"/>
</dbReference>
<dbReference type="Proteomes" id="UP001481872">
    <property type="component" value="Unassembled WGS sequence"/>
</dbReference>
<comment type="caution">
    <text evidence="7">The sequence shown here is derived from an EMBL/GenBank/DDBJ whole genome shotgun (WGS) entry which is preliminary data.</text>
</comment>
<evidence type="ECO:0000313" key="7">
    <source>
        <dbReference type="EMBL" id="MEQ3354100.1"/>
    </source>
</evidence>
<evidence type="ECO:0000256" key="5">
    <source>
        <dbReference type="SAM" id="SignalP"/>
    </source>
</evidence>
<dbReference type="Pfam" id="PF17802">
    <property type="entry name" value="SpaA"/>
    <property type="match status" value="2"/>
</dbReference>
<dbReference type="EMBL" id="JBBNPS010000023">
    <property type="protein sequence ID" value="MEQ3354100.1"/>
    <property type="molecule type" value="Genomic_DNA"/>
</dbReference>
<dbReference type="Gene3D" id="2.60.40.4180">
    <property type="match status" value="1"/>
</dbReference>
<dbReference type="PANTHER" id="PTHR36108:SF13">
    <property type="entry name" value="COLOSSIN-B-RELATED"/>
    <property type="match status" value="1"/>
</dbReference>
<feature type="region of interest" description="Disordered" evidence="4">
    <location>
        <begin position="384"/>
        <end position="428"/>
    </location>
</feature>
<sequence>MLNLQSKLCKLVFAALVFSMVAFGVLAPAMAMAKEAKAEGSTVDVSAEKASGEKNAADKAGTVVSTGTKSLTIDFFRSGKKAEVAGRKVTIWKISDGLRPEDSGLKDAKSFQDVARLLEGKSEKELNASYSSHKSYDTDAEGKLSLTLERGLYYLRVAEKQGATTIFPFVFVANPGDSNGVIYPKGAEPTSSGVELTKISTDRVPLPGAVFQLFFLDKNNRIPVKNPSGGADFVTDAVGKIVIKDLAPGKYVFVETKAPAGYRIKHPEVPFEITDKKVKKLTVENYKDKEGGKTFKKVSSADNKPLSGAQFLVTKKTEKGYMRMKKNGKDMVLTSGANGTFVANGLPDGDYYLWEIKAPAGYASLSGSVKFTVSADSLKKELIIKNTPQTTPPGKTPPGKTPPGKTTPPGTSTPPGRTTPPYDDKHVNIPKTGDVQLLMMSVSGLLSGLLGVKILKDNE</sequence>
<feature type="compositionally biased region" description="Low complexity" evidence="4">
    <location>
        <begin position="402"/>
        <end position="421"/>
    </location>
</feature>
<name>A0ABV1J824_9FIRM</name>
<evidence type="ECO:0000313" key="8">
    <source>
        <dbReference type="Proteomes" id="UP001481872"/>
    </source>
</evidence>
<dbReference type="Gene3D" id="2.60.40.10">
    <property type="entry name" value="Immunoglobulins"/>
    <property type="match status" value="2"/>
</dbReference>